<dbReference type="GO" id="GO:0005524">
    <property type="term" value="F:ATP binding"/>
    <property type="evidence" value="ECO:0007669"/>
    <property type="project" value="InterPro"/>
</dbReference>
<sequence length="583" mass="61381">MLATRLRSLAPRLVFSPPPRPVAAWFVPLAAVGCLVALVAFVATYSSRTPFHDEYAYFHYLFGCATAADYWAQHNEHRIPLPRVLYVAAVTLAGTDFRAPLALNVVLLAAATAAVMTALRARRGRFAVSDVAVPLLLLGTQHFDNLLWGFQVQFVLSTALVLAALTLVAWPGSIVSPGRFIALAAVAAALPLCGANGAPPGVALAGLLVVVGARNIGSARAAAGIAIVGGIAAAGVVVATFVGLNRVPRPAGSVGAFLSGLVNLPGFGFGAAAYLPHGEAYEGVTAAGVLTTVFLLATAVMLFRVVRAAPAERDRALALLALLAGIAGLAVGISYGRSGHPRGVFAARYVTLFTPGLVAAYFAWVWYGRMRFIPAAVAVVAAALAIPNARFAAGVAEFHSARLKRVEHEAKIGLPVGIVADRNPWLFPGEPDGRRVWLDTLRTHRVPPFDGLTPDAALTVEAVPVRVARVDGVTGDAAGYRVTGQRGGVVFQLPTRRHVYAVRLTYVAERPGGTFARSVVSWDRDGRIPPAPGYGIVDALDLHPGSAPSIVLIDRETDVLRLDLFEPGTTFRVDAIELLSRPR</sequence>
<dbReference type="EMBL" id="CP036273">
    <property type="protein sequence ID" value="QDU21064.1"/>
    <property type="molecule type" value="Genomic_DNA"/>
</dbReference>
<dbReference type="PROSITE" id="PS00617">
    <property type="entry name" value="RECF_1"/>
    <property type="match status" value="1"/>
</dbReference>
<keyword evidence="3" id="KW-1185">Reference proteome</keyword>
<keyword evidence="1" id="KW-0472">Membrane</keyword>
<feature type="transmembrane region" description="Helical" evidence="1">
    <location>
        <begin position="149"/>
        <end position="170"/>
    </location>
</feature>
<feature type="transmembrane region" description="Helical" evidence="1">
    <location>
        <begin position="126"/>
        <end position="143"/>
    </location>
</feature>
<reference evidence="2 3" key="1">
    <citation type="submission" date="2019-02" db="EMBL/GenBank/DDBJ databases">
        <title>Deep-cultivation of Planctomycetes and their phenomic and genomic characterization uncovers novel biology.</title>
        <authorList>
            <person name="Wiegand S."/>
            <person name="Jogler M."/>
            <person name="Boedeker C."/>
            <person name="Pinto D."/>
            <person name="Vollmers J."/>
            <person name="Rivas-Marin E."/>
            <person name="Kohn T."/>
            <person name="Peeters S.H."/>
            <person name="Heuer A."/>
            <person name="Rast P."/>
            <person name="Oberbeckmann S."/>
            <person name="Bunk B."/>
            <person name="Jeske O."/>
            <person name="Meyerdierks A."/>
            <person name="Storesund J.E."/>
            <person name="Kallscheuer N."/>
            <person name="Luecker S."/>
            <person name="Lage O.M."/>
            <person name="Pohl T."/>
            <person name="Merkel B.J."/>
            <person name="Hornburger P."/>
            <person name="Mueller R.-W."/>
            <person name="Bruemmer F."/>
            <person name="Labrenz M."/>
            <person name="Spormann A.M."/>
            <person name="Op den Camp H."/>
            <person name="Overmann J."/>
            <person name="Amann R."/>
            <person name="Jetten M.S.M."/>
            <person name="Mascher T."/>
            <person name="Medema M.H."/>
            <person name="Devos D.P."/>
            <person name="Kaster A.-K."/>
            <person name="Ovreas L."/>
            <person name="Rohde M."/>
            <person name="Galperin M.Y."/>
            <person name="Jogler C."/>
        </authorList>
    </citation>
    <scope>NUCLEOTIDE SEQUENCE [LARGE SCALE GENOMIC DNA]</scope>
    <source>
        <strain evidence="2 3">ETA_A1</strain>
    </source>
</reference>
<name>A0A517XUA8_9BACT</name>
<organism evidence="2 3">
    <name type="scientific">Urbifossiella limnaea</name>
    <dbReference type="NCBI Taxonomy" id="2528023"/>
    <lineage>
        <taxon>Bacteria</taxon>
        <taxon>Pseudomonadati</taxon>
        <taxon>Planctomycetota</taxon>
        <taxon>Planctomycetia</taxon>
        <taxon>Gemmatales</taxon>
        <taxon>Gemmataceae</taxon>
        <taxon>Urbifossiella</taxon>
    </lineage>
</organism>
<feature type="transmembrane region" description="Helical" evidence="1">
    <location>
        <begin position="22"/>
        <end position="43"/>
    </location>
</feature>
<dbReference type="PROSITE" id="PS51257">
    <property type="entry name" value="PROKAR_LIPOPROTEIN"/>
    <property type="match status" value="1"/>
</dbReference>
<dbReference type="GO" id="GO:0006281">
    <property type="term" value="P:DNA repair"/>
    <property type="evidence" value="ECO:0007669"/>
    <property type="project" value="InterPro"/>
</dbReference>
<feature type="transmembrane region" description="Helical" evidence="1">
    <location>
        <begin position="317"/>
        <end position="335"/>
    </location>
</feature>
<dbReference type="OrthoDB" id="243826at2"/>
<proteinExistence type="predicted"/>
<dbReference type="InterPro" id="IPR018078">
    <property type="entry name" value="DNA-binding_RecF_CS"/>
</dbReference>
<evidence type="ECO:0008006" key="4">
    <source>
        <dbReference type="Google" id="ProtNLM"/>
    </source>
</evidence>
<dbReference type="AlphaFoldDB" id="A0A517XUA8"/>
<feature type="transmembrane region" description="Helical" evidence="1">
    <location>
        <begin position="283"/>
        <end position="305"/>
    </location>
</feature>
<feature type="transmembrane region" description="Helical" evidence="1">
    <location>
        <begin position="347"/>
        <end position="367"/>
    </location>
</feature>
<evidence type="ECO:0000313" key="3">
    <source>
        <dbReference type="Proteomes" id="UP000319576"/>
    </source>
</evidence>
<feature type="transmembrane region" description="Helical" evidence="1">
    <location>
        <begin position="256"/>
        <end position="277"/>
    </location>
</feature>
<feature type="transmembrane region" description="Helical" evidence="1">
    <location>
        <begin position="101"/>
        <end position="119"/>
    </location>
</feature>
<accession>A0A517XUA8</accession>
<protein>
    <recommendedName>
        <fullName evidence="4">Glycosyltransferase RgtA/B/C/D-like domain-containing protein</fullName>
    </recommendedName>
</protein>
<gene>
    <name evidence="2" type="ORF">ETAA1_30280</name>
</gene>
<dbReference type="KEGG" id="uli:ETAA1_30280"/>
<keyword evidence="1" id="KW-0812">Transmembrane</keyword>
<feature type="transmembrane region" description="Helical" evidence="1">
    <location>
        <begin position="221"/>
        <end position="244"/>
    </location>
</feature>
<dbReference type="RefSeq" id="WP_145239696.1">
    <property type="nucleotide sequence ID" value="NZ_CP036273.1"/>
</dbReference>
<keyword evidence="1" id="KW-1133">Transmembrane helix</keyword>
<feature type="transmembrane region" description="Helical" evidence="1">
    <location>
        <begin position="372"/>
        <end position="393"/>
    </location>
</feature>
<dbReference type="Proteomes" id="UP000319576">
    <property type="component" value="Chromosome"/>
</dbReference>
<evidence type="ECO:0000313" key="2">
    <source>
        <dbReference type="EMBL" id="QDU21064.1"/>
    </source>
</evidence>
<feature type="transmembrane region" description="Helical" evidence="1">
    <location>
        <begin position="182"/>
        <end position="209"/>
    </location>
</feature>
<dbReference type="GO" id="GO:0003697">
    <property type="term" value="F:single-stranded DNA binding"/>
    <property type="evidence" value="ECO:0007669"/>
    <property type="project" value="InterPro"/>
</dbReference>
<evidence type="ECO:0000256" key="1">
    <source>
        <dbReference type="SAM" id="Phobius"/>
    </source>
</evidence>